<comment type="similarity">
    <text evidence="1">Belongs to the UPF0065 (bug) family.</text>
</comment>
<dbReference type="Pfam" id="PF03401">
    <property type="entry name" value="TctC"/>
    <property type="match status" value="1"/>
</dbReference>
<dbReference type="PANTHER" id="PTHR42928">
    <property type="entry name" value="TRICARBOXYLATE-BINDING PROTEIN"/>
    <property type="match status" value="1"/>
</dbReference>
<gene>
    <name evidence="3" type="ORF">PKF023_13360</name>
</gene>
<dbReference type="CDD" id="cd13578">
    <property type="entry name" value="PBP2_Bug27"/>
    <property type="match status" value="1"/>
</dbReference>
<sequence length="320" mass="34554">MKKYIVSAICIASLCVGVANAQEWPNRSIRFISPFAPGGSNDIATRVIAEKLSPKLSQAIIVENKPGANIRIASEMIAKAEPDGYNFIMVAAPHTTNPALYGQLPYDTVKDFTPIIQTVRAPLFLMVPANSPIKNVAELLAASAKSPNGLNVSSPGNGTAPHLALELFNNIAKSNLTHIPYKGDAPAVTDILGERVDAGVHPIISPLPHIKNGKIRVLAVFGSTRSPLLPDVPSLGELGYPNTEVYTWFGLVGPAKLPVKIVDRLNKDINEILAQPEIKQRFADMGMETVGGTPEQFSKYVRDDIAKWRALVAKRNIKPD</sequence>
<dbReference type="AlphaFoldDB" id="A0A9C7C5V9"/>
<dbReference type="InterPro" id="IPR042100">
    <property type="entry name" value="Bug_dom1"/>
</dbReference>
<dbReference type="OrthoDB" id="8678477at2"/>
<name>A0A9C7C5V9_9BURK</name>
<dbReference type="EMBL" id="AP026973">
    <property type="protein sequence ID" value="BDT77533.1"/>
    <property type="molecule type" value="Genomic_DNA"/>
</dbReference>
<evidence type="ECO:0000256" key="1">
    <source>
        <dbReference type="ARBA" id="ARBA00006987"/>
    </source>
</evidence>
<keyword evidence="2" id="KW-0732">Signal</keyword>
<accession>A0A9C7C5V9</accession>
<dbReference type="SUPFAM" id="SSF53850">
    <property type="entry name" value="Periplasmic binding protein-like II"/>
    <property type="match status" value="1"/>
</dbReference>
<evidence type="ECO:0000313" key="3">
    <source>
        <dbReference type="EMBL" id="BDT77533.1"/>
    </source>
</evidence>
<dbReference type="PANTHER" id="PTHR42928:SF5">
    <property type="entry name" value="BLR1237 PROTEIN"/>
    <property type="match status" value="1"/>
</dbReference>
<dbReference type="KEGG" id="pyt:PKF023_13360"/>
<feature type="chain" id="PRO_5039051241" evidence="2">
    <location>
        <begin position="22"/>
        <end position="320"/>
    </location>
</feature>
<organism evidence="3">
    <name type="scientific">Polynucleobacter yangtzensis</name>
    <dbReference type="NCBI Taxonomy" id="1743159"/>
    <lineage>
        <taxon>Bacteria</taxon>
        <taxon>Pseudomonadati</taxon>
        <taxon>Pseudomonadota</taxon>
        <taxon>Betaproteobacteria</taxon>
        <taxon>Burkholderiales</taxon>
        <taxon>Burkholderiaceae</taxon>
        <taxon>Polynucleobacter</taxon>
    </lineage>
</organism>
<dbReference type="InterPro" id="IPR005064">
    <property type="entry name" value="BUG"/>
</dbReference>
<dbReference type="Gene3D" id="3.40.190.150">
    <property type="entry name" value="Bordetella uptake gene, domain 1"/>
    <property type="match status" value="1"/>
</dbReference>
<dbReference type="Gene3D" id="3.40.190.10">
    <property type="entry name" value="Periplasmic binding protein-like II"/>
    <property type="match status" value="1"/>
</dbReference>
<reference evidence="3" key="1">
    <citation type="submission" date="2022-11" db="EMBL/GenBank/DDBJ databases">
        <title>Complete Genome Sequences of three Polynucleobacter sp. Subcluster PnecC Strains KF022, KF023, and KF032 Isolated from a Shallow Eutrophic Lake in Japan.</title>
        <authorList>
            <person name="Ogata Y."/>
            <person name="Watanabe K."/>
            <person name="Takemine S."/>
            <person name="Shindo C."/>
            <person name="Kurokawa R."/>
            <person name="Suda W."/>
        </authorList>
    </citation>
    <scope>NUCLEOTIDE SEQUENCE</scope>
    <source>
        <strain evidence="3">KF023</strain>
    </source>
</reference>
<evidence type="ECO:0000256" key="2">
    <source>
        <dbReference type="SAM" id="SignalP"/>
    </source>
</evidence>
<feature type="signal peptide" evidence="2">
    <location>
        <begin position="1"/>
        <end position="21"/>
    </location>
</feature>
<dbReference type="PIRSF" id="PIRSF017082">
    <property type="entry name" value="YflP"/>
    <property type="match status" value="1"/>
</dbReference>
<proteinExistence type="inferred from homology"/>
<dbReference type="Proteomes" id="UP001211097">
    <property type="component" value="Chromosome"/>
</dbReference>
<protein>
    <submittedName>
        <fullName evidence="3">MFS transporter</fullName>
    </submittedName>
</protein>
<dbReference type="RefSeq" id="WP_068324059.1">
    <property type="nucleotide sequence ID" value="NZ_AP026973.1"/>
</dbReference>